<gene>
    <name evidence="1" type="ORF">K1I41_12365</name>
</gene>
<keyword evidence="2" id="KW-1185">Reference proteome</keyword>
<dbReference type="EMBL" id="CP080429">
    <property type="protein sequence ID" value="QYJ68298.1"/>
    <property type="molecule type" value="Genomic_DNA"/>
</dbReference>
<reference evidence="1 2" key="1">
    <citation type="submission" date="2021-07" db="EMBL/GenBank/DDBJ databases">
        <title>Flavobacterium WSW3-B6 sp.nov, isolated from seaweed.</title>
        <authorList>
            <person name="Muhammad N."/>
            <person name="Ho H."/>
            <person name="Lee Y.-J."/>
            <person name="Nguyen T."/>
            <person name="Ho J."/>
            <person name="Kim S.-G."/>
        </authorList>
    </citation>
    <scope>NUCLEOTIDE SEQUENCE [LARGE SCALE GENOMIC DNA]</scope>
    <source>
        <strain evidence="1 2">WSW3-B6</strain>
    </source>
</reference>
<sequence length="85" mass="10088">MKKLKEELLRKDSSISKIQYDKEWFYNIKDMAHYLSEDLTNVDYIHLPIVINGIQRTVKCATLEDIKRALKKNALQDFSSSRIKR</sequence>
<protein>
    <submittedName>
        <fullName evidence="1">Uncharacterized protein</fullName>
    </submittedName>
</protein>
<dbReference type="RefSeq" id="WP_220640641.1">
    <property type="nucleotide sequence ID" value="NZ_CP080429.1"/>
</dbReference>
<organism evidence="1 2">
    <name type="scientific">Flavobacterium litorale</name>
    <dbReference type="NCBI Taxonomy" id="2856519"/>
    <lineage>
        <taxon>Bacteria</taxon>
        <taxon>Pseudomonadati</taxon>
        <taxon>Bacteroidota</taxon>
        <taxon>Flavobacteriia</taxon>
        <taxon>Flavobacteriales</taxon>
        <taxon>Flavobacteriaceae</taxon>
        <taxon>Flavobacterium</taxon>
    </lineage>
</organism>
<accession>A0ABX8V635</accession>
<evidence type="ECO:0000313" key="2">
    <source>
        <dbReference type="Proteomes" id="UP000825381"/>
    </source>
</evidence>
<name>A0ABX8V635_9FLAO</name>
<proteinExistence type="predicted"/>
<evidence type="ECO:0000313" key="1">
    <source>
        <dbReference type="EMBL" id="QYJ68298.1"/>
    </source>
</evidence>
<dbReference type="Proteomes" id="UP000825381">
    <property type="component" value="Chromosome"/>
</dbReference>